<dbReference type="PANTHER" id="PTHR43537">
    <property type="entry name" value="TRANSCRIPTIONAL REGULATOR, GNTR FAMILY"/>
    <property type="match status" value="1"/>
</dbReference>
<dbReference type="Proteomes" id="UP000005384">
    <property type="component" value="Unassembled WGS sequence"/>
</dbReference>
<dbReference type="Pfam" id="PF00392">
    <property type="entry name" value="GntR"/>
    <property type="match status" value="1"/>
</dbReference>
<evidence type="ECO:0000313" key="6">
    <source>
        <dbReference type="EMBL" id="EHI61715.1"/>
    </source>
</evidence>
<dbReference type="SUPFAM" id="SSF48008">
    <property type="entry name" value="GntR ligand-binding domain-like"/>
    <property type="match status" value="1"/>
</dbReference>
<dbReference type="HOGENOM" id="CLU_017584_5_2_9"/>
<evidence type="ECO:0000256" key="4">
    <source>
        <dbReference type="SAM" id="Coils"/>
    </source>
</evidence>
<keyword evidence="3" id="KW-0804">Transcription</keyword>
<dbReference type="Gene3D" id="1.10.10.10">
    <property type="entry name" value="Winged helix-like DNA-binding domain superfamily/Winged helix DNA-binding domain"/>
    <property type="match status" value="1"/>
</dbReference>
<dbReference type="PANTHER" id="PTHR43537:SF24">
    <property type="entry name" value="GLUCONATE OPERON TRANSCRIPTIONAL REPRESSOR"/>
    <property type="match status" value="1"/>
</dbReference>
<gene>
    <name evidence="6" type="ORF">HMPREF9473_00166</name>
</gene>
<dbReference type="InterPro" id="IPR036390">
    <property type="entry name" value="WH_DNA-bd_sf"/>
</dbReference>
<reference evidence="6 7" key="1">
    <citation type="submission" date="2011-08" db="EMBL/GenBank/DDBJ databases">
        <title>The Genome Sequence of Clostridium hathewayi WAL-18680.</title>
        <authorList>
            <consortium name="The Broad Institute Genome Sequencing Platform"/>
            <person name="Earl A."/>
            <person name="Ward D."/>
            <person name="Feldgarden M."/>
            <person name="Gevers D."/>
            <person name="Finegold S.M."/>
            <person name="Summanen P.H."/>
            <person name="Molitoris D.R."/>
            <person name="Song M."/>
            <person name="Daigneault M."/>
            <person name="Allen-Vercoe E."/>
            <person name="Young S.K."/>
            <person name="Zeng Q."/>
            <person name="Gargeya S."/>
            <person name="Fitzgerald M."/>
            <person name="Haas B."/>
            <person name="Abouelleil A."/>
            <person name="Alvarado L."/>
            <person name="Arachchi H.M."/>
            <person name="Berlin A."/>
            <person name="Brown A."/>
            <person name="Chapman S.B."/>
            <person name="Chen Z."/>
            <person name="Dunbar C."/>
            <person name="Freedman E."/>
            <person name="Gearin G."/>
            <person name="Gellesch M."/>
            <person name="Goldberg J."/>
            <person name="Griggs A."/>
            <person name="Gujja S."/>
            <person name="Heiman D."/>
            <person name="Howarth C."/>
            <person name="Larson L."/>
            <person name="Lui A."/>
            <person name="MacDonald P.J.P."/>
            <person name="Montmayeur A."/>
            <person name="Murphy C."/>
            <person name="Neiman D."/>
            <person name="Pearson M."/>
            <person name="Priest M."/>
            <person name="Roberts A."/>
            <person name="Saif S."/>
            <person name="Shea T."/>
            <person name="Shenoy N."/>
            <person name="Sisk P."/>
            <person name="Stolte C."/>
            <person name="Sykes S."/>
            <person name="Wortman J."/>
            <person name="Nusbaum C."/>
            <person name="Birren B."/>
        </authorList>
    </citation>
    <scope>NUCLEOTIDE SEQUENCE [LARGE SCALE GENOMIC DNA]</scope>
    <source>
        <strain evidence="6 7">WAL-18680</strain>
    </source>
</reference>
<evidence type="ECO:0000259" key="5">
    <source>
        <dbReference type="PROSITE" id="PS50949"/>
    </source>
</evidence>
<keyword evidence="4" id="KW-0175">Coiled coil</keyword>
<feature type="domain" description="HTH gntR-type" evidence="5">
    <location>
        <begin position="9"/>
        <end position="76"/>
    </location>
</feature>
<accession>G5I9H6</accession>
<dbReference type="PATRIC" id="fig|742737.3.peg.159"/>
<evidence type="ECO:0000256" key="3">
    <source>
        <dbReference type="ARBA" id="ARBA00023163"/>
    </source>
</evidence>
<dbReference type="SUPFAM" id="SSF46785">
    <property type="entry name" value="Winged helix' DNA-binding domain"/>
    <property type="match status" value="1"/>
</dbReference>
<dbReference type="InterPro" id="IPR008920">
    <property type="entry name" value="TF_FadR/GntR_C"/>
</dbReference>
<proteinExistence type="predicted"/>
<dbReference type="InterPro" id="IPR011711">
    <property type="entry name" value="GntR_C"/>
</dbReference>
<dbReference type="AlphaFoldDB" id="G5I9H6"/>
<evidence type="ECO:0000256" key="1">
    <source>
        <dbReference type="ARBA" id="ARBA00023015"/>
    </source>
</evidence>
<dbReference type="Gene3D" id="1.20.120.530">
    <property type="entry name" value="GntR ligand-binding domain-like"/>
    <property type="match status" value="1"/>
</dbReference>
<dbReference type="PRINTS" id="PR00035">
    <property type="entry name" value="HTHGNTR"/>
</dbReference>
<feature type="coiled-coil region" evidence="4">
    <location>
        <begin position="175"/>
        <end position="202"/>
    </location>
</feature>
<dbReference type="RefSeq" id="WP_006778147.1">
    <property type="nucleotide sequence ID" value="NZ_CP040506.1"/>
</dbReference>
<protein>
    <recommendedName>
        <fullName evidence="5">HTH gntR-type domain-containing protein</fullName>
    </recommendedName>
</protein>
<keyword evidence="1" id="KW-0805">Transcription regulation</keyword>
<evidence type="ECO:0000313" key="7">
    <source>
        <dbReference type="Proteomes" id="UP000005384"/>
    </source>
</evidence>
<dbReference type="OrthoDB" id="368823at2"/>
<dbReference type="InterPro" id="IPR036388">
    <property type="entry name" value="WH-like_DNA-bd_sf"/>
</dbReference>
<dbReference type="Pfam" id="PF07729">
    <property type="entry name" value="FCD"/>
    <property type="match status" value="1"/>
</dbReference>
<sequence>MPANTIANRNLKNEVYQILKERLINCVYPPGSIINEAQLSAELNLSRTPVREAISRLEMDGFIKIMPKKGLYVTDILLSNIIQLFQTRIEIEPITLRMAAPYLPEQELLAFCNKFEEELVDIRNGFRLDTAMHLFIIEHCGNKYLIDMMHRVFDENTRVIISSKQNQVQIHDARAEHLELLSALLKKDIDNAEKLMKSHLENCRQAAFNYFYNQQVFVSPSPQSYKDELDKLDF</sequence>
<dbReference type="SMART" id="SM00895">
    <property type="entry name" value="FCD"/>
    <property type="match status" value="1"/>
</dbReference>
<keyword evidence="2" id="KW-0238">DNA-binding</keyword>
<evidence type="ECO:0000256" key="2">
    <source>
        <dbReference type="ARBA" id="ARBA00023125"/>
    </source>
</evidence>
<dbReference type="SMART" id="SM00345">
    <property type="entry name" value="HTH_GNTR"/>
    <property type="match status" value="1"/>
</dbReference>
<dbReference type="GO" id="GO:0003700">
    <property type="term" value="F:DNA-binding transcription factor activity"/>
    <property type="evidence" value="ECO:0007669"/>
    <property type="project" value="InterPro"/>
</dbReference>
<keyword evidence="7" id="KW-1185">Reference proteome</keyword>
<dbReference type="GO" id="GO:0003677">
    <property type="term" value="F:DNA binding"/>
    <property type="evidence" value="ECO:0007669"/>
    <property type="project" value="UniProtKB-KW"/>
</dbReference>
<organism evidence="6 7">
    <name type="scientific">Hungatella hathewayi WAL-18680</name>
    <dbReference type="NCBI Taxonomy" id="742737"/>
    <lineage>
        <taxon>Bacteria</taxon>
        <taxon>Bacillati</taxon>
        <taxon>Bacillota</taxon>
        <taxon>Clostridia</taxon>
        <taxon>Lachnospirales</taxon>
        <taxon>Lachnospiraceae</taxon>
        <taxon>Hungatella</taxon>
    </lineage>
</organism>
<comment type="caution">
    <text evidence="6">The sequence shown here is derived from an EMBL/GenBank/DDBJ whole genome shotgun (WGS) entry which is preliminary data.</text>
</comment>
<dbReference type="EMBL" id="ADLN01000001">
    <property type="protein sequence ID" value="EHI61715.1"/>
    <property type="molecule type" value="Genomic_DNA"/>
</dbReference>
<name>G5I9H6_9FIRM</name>
<dbReference type="InterPro" id="IPR000524">
    <property type="entry name" value="Tscrpt_reg_HTH_GntR"/>
</dbReference>
<dbReference type="CDD" id="cd07377">
    <property type="entry name" value="WHTH_GntR"/>
    <property type="match status" value="1"/>
</dbReference>
<dbReference type="PROSITE" id="PS50949">
    <property type="entry name" value="HTH_GNTR"/>
    <property type="match status" value="1"/>
</dbReference>